<dbReference type="PANTHER" id="PTHR43130">
    <property type="entry name" value="ARAC-FAMILY TRANSCRIPTIONAL REGULATOR"/>
    <property type="match status" value="1"/>
</dbReference>
<dbReference type="EMBL" id="JBHTAI010000022">
    <property type="protein sequence ID" value="MFC7152301.1"/>
    <property type="molecule type" value="Genomic_DNA"/>
</dbReference>
<gene>
    <name evidence="2" type="ORF">ACFQMJ_27520</name>
</gene>
<dbReference type="CDD" id="cd03139">
    <property type="entry name" value="GATase1_PfpI_2"/>
    <property type="match status" value="1"/>
</dbReference>
<dbReference type="Proteomes" id="UP001596378">
    <property type="component" value="Unassembled WGS sequence"/>
</dbReference>
<organism evidence="2 3">
    <name type="scientific">Cohnella cellulosilytica</name>
    <dbReference type="NCBI Taxonomy" id="986710"/>
    <lineage>
        <taxon>Bacteria</taxon>
        <taxon>Bacillati</taxon>
        <taxon>Bacillota</taxon>
        <taxon>Bacilli</taxon>
        <taxon>Bacillales</taxon>
        <taxon>Paenibacillaceae</taxon>
        <taxon>Cohnella</taxon>
    </lineage>
</organism>
<dbReference type="GO" id="GO:0016829">
    <property type="term" value="F:lyase activity"/>
    <property type="evidence" value="ECO:0007669"/>
    <property type="project" value="UniProtKB-KW"/>
</dbReference>
<dbReference type="InterPro" id="IPR029062">
    <property type="entry name" value="Class_I_gatase-like"/>
</dbReference>
<keyword evidence="2" id="KW-0456">Lyase</keyword>
<name>A0ABW2FGL1_9BACL</name>
<dbReference type="SUPFAM" id="SSF52317">
    <property type="entry name" value="Class I glutamine amidotransferase-like"/>
    <property type="match status" value="1"/>
</dbReference>
<evidence type="ECO:0000259" key="1">
    <source>
        <dbReference type="Pfam" id="PF01965"/>
    </source>
</evidence>
<comment type="caution">
    <text evidence="2">The sequence shown here is derived from an EMBL/GenBank/DDBJ whole genome shotgun (WGS) entry which is preliminary data.</text>
</comment>
<keyword evidence="3" id="KW-1185">Reference proteome</keyword>
<feature type="domain" description="DJ-1/PfpI" evidence="1">
    <location>
        <begin position="2"/>
        <end position="182"/>
    </location>
</feature>
<dbReference type="InterPro" id="IPR002818">
    <property type="entry name" value="DJ-1/PfpI"/>
</dbReference>
<dbReference type="InterPro" id="IPR052158">
    <property type="entry name" value="INH-QAR"/>
</dbReference>
<protein>
    <submittedName>
        <fullName evidence="2">DJ-1/PfpI family protein</fullName>
        <ecNumber evidence="2">4.2.1.-</ecNumber>
    </submittedName>
</protein>
<sequence>MKHVQIVLFDGFDLLDALAPYEVFAAAEAYTGEALVVELVTAEGARDVPSGTKGLKIAATGAIDPYREGILVVPGASGDVDGDGPDSVPALLAKAAKTRLTELVGEALSKPGITVATVCGGSLALAMGGLLEGRRAVTHHLGMDVLGATGAIPVQARVVDDGDLVTGGGVTSGMDVALYLLEREFGPRIAIAVERLFEYERRGTVWREVGRAPVPKTDVLPTDALTEASHSRILKQGEEGAAAAGTWKVVLSTPIGKLDVVLEIEEEGGRLQGTARQGEEQVALIDLEARGNRLTWLQIVKRPLRLSLKFEVVVRGDEMSGTARAGLLPASKLTGVRVHVRRNEESQRSI</sequence>
<dbReference type="PANTHER" id="PTHR43130:SF2">
    <property type="entry name" value="DJ-1_PFPI DOMAIN-CONTAINING PROTEIN"/>
    <property type="match status" value="1"/>
</dbReference>
<reference evidence="3" key="1">
    <citation type="journal article" date="2019" name="Int. J. Syst. Evol. Microbiol.">
        <title>The Global Catalogue of Microorganisms (GCM) 10K type strain sequencing project: providing services to taxonomists for standard genome sequencing and annotation.</title>
        <authorList>
            <consortium name="The Broad Institute Genomics Platform"/>
            <consortium name="The Broad Institute Genome Sequencing Center for Infectious Disease"/>
            <person name="Wu L."/>
            <person name="Ma J."/>
        </authorList>
    </citation>
    <scope>NUCLEOTIDE SEQUENCE [LARGE SCALE GENOMIC DNA]</scope>
    <source>
        <strain evidence="3">KCTC 12907</strain>
    </source>
</reference>
<evidence type="ECO:0000313" key="3">
    <source>
        <dbReference type="Proteomes" id="UP001596378"/>
    </source>
</evidence>
<dbReference type="Gene3D" id="3.40.50.880">
    <property type="match status" value="1"/>
</dbReference>
<dbReference type="Pfam" id="PF01965">
    <property type="entry name" value="DJ-1_PfpI"/>
    <property type="match status" value="1"/>
</dbReference>
<dbReference type="RefSeq" id="WP_378044556.1">
    <property type="nucleotide sequence ID" value="NZ_JBHMDN010000005.1"/>
</dbReference>
<evidence type="ECO:0000313" key="2">
    <source>
        <dbReference type="EMBL" id="MFC7152301.1"/>
    </source>
</evidence>
<proteinExistence type="predicted"/>
<dbReference type="EC" id="4.2.1.-" evidence="2"/>
<accession>A0ABW2FGL1</accession>